<keyword evidence="2" id="KW-1185">Reference proteome</keyword>
<dbReference type="HOGENOM" id="CLU_2412037_0_0_11"/>
<gene>
    <name evidence="1" type="ORF">SSQG_00377</name>
</gene>
<sequence>MQPCRPARLFPARLLVARLGVVEVEELLLGRVQSGRFHGLEQGLVVGAVLRGEFFDLRVMGIDAVVEGGVGRVETVCLGPWVGVARTMNTLA</sequence>
<evidence type="ECO:0000313" key="2">
    <source>
        <dbReference type="Proteomes" id="UP000004184"/>
    </source>
</evidence>
<dbReference type="EMBL" id="GG657757">
    <property type="protein sequence ID" value="EFL29859.1"/>
    <property type="molecule type" value="Genomic_DNA"/>
</dbReference>
<dbReference type="RefSeq" id="WP_003987959.1">
    <property type="nucleotide sequence ID" value="NZ_GG657757.1"/>
</dbReference>
<proteinExistence type="predicted"/>
<reference evidence="2" key="1">
    <citation type="submission" date="2009-02" db="EMBL/GenBank/DDBJ databases">
        <title>Annotation of Streptomyces viridochromogenes strain DSM 40736.</title>
        <authorList>
            <consortium name="The Broad Institute Genome Sequencing Platform"/>
            <consortium name="Broad Institute Microbial Sequencing Center"/>
            <person name="Fischbach M."/>
            <person name="Godfrey P."/>
            <person name="Ward D."/>
            <person name="Young S."/>
            <person name="Zeng Q."/>
            <person name="Koehrsen M."/>
            <person name="Alvarado L."/>
            <person name="Berlin A.M."/>
            <person name="Bochicchio J."/>
            <person name="Borenstein D."/>
            <person name="Chapman S.B."/>
            <person name="Chen Z."/>
            <person name="Engels R."/>
            <person name="Freedman E."/>
            <person name="Gellesch M."/>
            <person name="Goldberg J."/>
            <person name="Griggs A."/>
            <person name="Gujja S."/>
            <person name="Heilman E.R."/>
            <person name="Heiman D.I."/>
            <person name="Hepburn T.A."/>
            <person name="Howarth C."/>
            <person name="Jen D."/>
            <person name="Larson L."/>
            <person name="Lewis B."/>
            <person name="Mehta T."/>
            <person name="Park D."/>
            <person name="Pearson M."/>
            <person name="Richards J."/>
            <person name="Roberts A."/>
            <person name="Saif S."/>
            <person name="Shea T.D."/>
            <person name="Shenoy N."/>
            <person name="Sisk P."/>
            <person name="Stolte C."/>
            <person name="Sykes S.N."/>
            <person name="Thomson T."/>
            <person name="Walk T."/>
            <person name="White J."/>
            <person name="Yandava C."/>
            <person name="Straight P."/>
            <person name="Clardy J."/>
            <person name="Hung D."/>
            <person name="Kolter R."/>
            <person name="Mekalanos J."/>
            <person name="Walker S."/>
            <person name="Walsh C.T."/>
            <person name="Wieland-Brown L.C."/>
            <person name="Haas B."/>
            <person name="Nusbaum C."/>
            <person name="Birren B."/>
        </authorList>
    </citation>
    <scope>NUCLEOTIDE SEQUENCE [LARGE SCALE GENOMIC DNA]</scope>
    <source>
        <strain evidence="2">DSM 40736 / JCM 4977 / BCRC 1201 / Tue 494</strain>
    </source>
</reference>
<dbReference type="AlphaFoldDB" id="D9X6A6"/>
<name>D9X6A6_STRVT</name>
<accession>D9X6A6</accession>
<organism evidence="1 2">
    <name type="scientific">Streptomyces viridochromogenes (strain DSM 40736 / JCM 4977 / BCRC 1201 / Tue 494)</name>
    <dbReference type="NCBI Taxonomy" id="591159"/>
    <lineage>
        <taxon>Bacteria</taxon>
        <taxon>Bacillati</taxon>
        <taxon>Actinomycetota</taxon>
        <taxon>Actinomycetes</taxon>
        <taxon>Kitasatosporales</taxon>
        <taxon>Streptomycetaceae</taxon>
        <taxon>Streptomyces</taxon>
    </lineage>
</organism>
<protein>
    <submittedName>
        <fullName evidence="1">Predicted protein</fullName>
    </submittedName>
</protein>
<dbReference type="Proteomes" id="UP000004184">
    <property type="component" value="Unassembled WGS sequence"/>
</dbReference>
<evidence type="ECO:0000313" key="1">
    <source>
        <dbReference type="EMBL" id="EFL29859.1"/>
    </source>
</evidence>